<organism evidence="9 10">
    <name type="scientific">Hymenobacter cellulosilyticus</name>
    <dbReference type="NCBI Taxonomy" id="2932248"/>
    <lineage>
        <taxon>Bacteria</taxon>
        <taxon>Pseudomonadati</taxon>
        <taxon>Bacteroidota</taxon>
        <taxon>Cytophagia</taxon>
        <taxon>Cytophagales</taxon>
        <taxon>Hymenobacteraceae</taxon>
        <taxon>Hymenobacter</taxon>
    </lineage>
</organism>
<comment type="similarity">
    <text evidence="3">Belongs to the peptidase M24B family.</text>
</comment>
<name>A0A8T9Q626_9BACT</name>
<comment type="catalytic activity">
    <reaction evidence="1">
        <text>Release of any N-terminal amino acid, including proline, that is linked to proline, even from a dipeptide or tripeptide.</text>
        <dbReference type="EC" id="3.4.11.9"/>
    </reaction>
</comment>
<evidence type="ECO:0000256" key="2">
    <source>
        <dbReference type="ARBA" id="ARBA00001936"/>
    </source>
</evidence>
<protein>
    <recommendedName>
        <fullName evidence="4">Xaa-Pro aminopeptidase</fullName>
        <ecNumber evidence="4">3.4.11.9</ecNumber>
    </recommendedName>
</protein>
<comment type="cofactor">
    <cofactor evidence="2">
        <name>Mn(2+)</name>
        <dbReference type="ChEBI" id="CHEBI:29035"/>
    </cofactor>
</comment>
<evidence type="ECO:0000256" key="4">
    <source>
        <dbReference type="ARBA" id="ARBA00012574"/>
    </source>
</evidence>
<evidence type="ECO:0000313" key="9">
    <source>
        <dbReference type="EMBL" id="UOQ72997.1"/>
    </source>
</evidence>
<evidence type="ECO:0000256" key="5">
    <source>
        <dbReference type="ARBA" id="ARBA00022723"/>
    </source>
</evidence>
<evidence type="ECO:0000313" key="10">
    <source>
        <dbReference type="Proteomes" id="UP000831796"/>
    </source>
</evidence>
<dbReference type="AlphaFoldDB" id="A0A8T9Q626"/>
<dbReference type="Gene3D" id="3.90.230.10">
    <property type="entry name" value="Creatinase/methionine aminopeptidase superfamily"/>
    <property type="match status" value="1"/>
</dbReference>
<evidence type="ECO:0000259" key="8">
    <source>
        <dbReference type="Pfam" id="PF00557"/>
    </source>
</evidence>
<gene>
    <name evidence="9" type="ORF">MUN79_03185</name>
</gene>
<dbReference type="Proteomes" id="UP000831796">
    <property type="component" value="Chromosome"/>
</dbReference>
<dbReference type="EMBL" id="CP095046">
    <property type="protein sequence ID" value="UOQ72997.1"/>
    <property type="molecule type" value="Genomic_DNA"/>
</dbReference>
<dbReference type="GO" id="GO:0006508">
    <property type="term" value="P:proteolysis"/>
    <property type="evidence" value="ECO:0007669"/>
    <property type="project" value="TreeGrafter"/>
</dbReference>
<feature type="domain" description="Peptidase M24" evidence="8">
    <location>
        <begin position="127"/>
        <end position="192"/>
    </location>
</feature>
<sequence length="199" mass="21485">MLFLDLPTDVRDEPRDPADLYNLVADFRRLAGIPADYSPAVSELRSLIERAGLTNAANLLPYIEAQSKALPAVAADPYIQAYRKATTDAERQKAVANKPAAGRYDGATLGDELGKLREIKTPEELKLLRRAVQISATGQLEVMKALRPDMSENAVQGIHEYVYRTYGAEFEGYPSIVGAGPTAASCTTKPTTSPASATT</sequence>
<evidence type="ECO:0000256" key="3">
    <source>
        <dbReference type="ARBA" id="ARBA00008766"/>
    </source>
</evidence>
<proteinExistence type="inferred from homology"/>
<dbReference type="InterPro" id="IPR000994">
    <property type="entry name" value="Pept_M24"/>
</dbReference>
<dbReference type="GO" id="GO:0004177">
    <property type="term" value="F:aminopeptidase activity"/>
    <property type="evidence" value="ECO:0007669"/>
    <property type="project" value="UniProtKB-EC"/>
</dbReference>
<dbReference type="InterPro" id="IPR052433">
    <property type="entry name" value="X-Pro_dipept-like"/>
</dbReference>
<dbReference type="EC" id="3.4.11.9" evidence="4"/>
<dbReference type="SUPFAM" id="SSF55920">
    <property type="entry name" value="Creatinase/aminopeptidase"/>
    <property type="match status" value="1"/>
</dbReference>
<accession>A0A8T9Q626</accession>
<dbReference type="PANTHER" id="PTHR43226">
    <property type="entry name" value="XAA-PRO AMINOPEPTIDASE 3"/>
    <property type="match status" value="1"/>
</dbReference>
<evidence type="ECO:0000256" key="6">
    <source>
        <dbReference type="ARBA" id="ARBA00022801"/>
    </source>
</evidence>
<dbReference type="Pfam" id="PF00557">
    <property type="entry name" value="Peptidase_M24"/>
    <property type="match status" value="1"/>
</dbReference>
<dbReference type="InterPro" id="IPR036005">
    <property type="entry name" value="Creatinase/aminopeptidase-like"/>
</dbReference>
<keyword evidence="6" id="KW-0378">Hydrolase</keyword>
<dbReference type="PANTHER" id="PTHR43226:SF4">
    <property type="entry name" value="XAA-PRO AMINOPEPTIDASE 3"/>
    <property type="match status" value="1"/>
</dbReference>
<evidence type="ECO:0000256" key="7">
    <source>
        <dbReference type="ARBA" id="ARBA00023211"/>
    </source>
</evidence>
<keyword evidence="7" id="KW-0464">Manganese</keyword>
<keyword evidence="5" id="KW-0479">Metal-binding</keyword>
<keyword evidence="10" id="KW-1185">Reference proteome</keyword>
<reference evidence="9" key="1">
    <citation type="submission" date="2022-04" db="EMBL/GenBank/DDBJ databases">
        <title>Hymenobacter sp. isolated from the air.</title>
        <authorList>
            <person name="Won M."/>
            <person name="Lee C.-M."/>
            <person name="Woen H.-Y."/>
            <person name="Kwon S.-W."/>
        </authorList>
    </citation>
    <scope>NUCLEOTIDE SEQUENCE</scope>
    <source>
        <strain evidence="9">5116S-3</strain>
    </source>
</reference>
<dbReference type="GO" id="GO:0046872">
    <property type="term" value="F:metal ion binding"/>
    <property type="evidence" value="ECO:0007669"/>
    <property type="project" value="UniProtKB-KW"/>
</dbReference>
<dbReference type="KEGG" id="hcu:MUN79_03185"/>
<evidence type="ECO:0000256" key="1">
    <source>
        <dbReference type="ARBA" id="ARBA00001424"/>
    </source>
</evidence>